<evidence type="ECO:0000256" key="2">
    <source>
        <dbReference type="ARBA" id="ARBA00022723"/>
    </source>
</evidence>
<dbReference type="Gene3D" id="2.102.10.10">
    <property type="entry name" value="Rieske [2Fe-2S] iron-sulphur domain"/>
    <property type="match status" value="1"/>
</dbReference>
<keyword evidence="3" id="KW-0809">Transit peptide</keyword>
<dbReference type="InterPro" id="IPR013626">
    <property type="entry name" value="PaO"/>
</dbReference>
<evidence type="ECO:0000256" key="4">
    <source>
        <dbReference type="ARBA" id="ARBA00023004"/>
    </source>
</evidence>
<proteinExistence type="predicted"/>
<dbReference type="Pfam" id="PF00355">
    <property type="entry name" value="Rieske"/>
    <property type="match status" value="1"/>
</dbReference>
<evidence type="ECO:0000259" key="7">
    <source>
        <dbReference type="PROSITE" id="PS51296"/>
    </source>
</evidence>
<dbReference type="Pfam" id="PF08417">
    <property type="entry name" value="PaO"/>
    <property type="match status" value="1"/>
</dbReference>
<dbReference type="SUPFAM" id="SSF50022">
    <property type="entry name" value="ISP domain"/>
    <property type="match status" value="1"/>
</dbReference>
<evidence type="ECO:0000256" key="3">
    <source>
        <dbReference type="ARBA" id="ARBA00022946"/>
    </source>
</evidence>
<name>A0A1Z4KP04_ANAVA</name>
<keyword evidence="4" id="KW-0408">Iron</keyword>
<evidence type="ECO:0000256" key="6">
    <source>
        <dbReference type="SAM" id="Phobius"/>
    </source>
</evidence>
<dbReference type="GO" id="GO:0016705">
    <property type="term" value="F:oxidoreductase activity, acting on paired donors, with incorporation or reduction of molecular oxygen"/>
    <property type="evidence" value="ECO:0007669"/>
    <property type="project" value="UniProtKB-ARBA"/>
</dbReference>
<reference evidence="8 9" key="1">
    <citation type="submission" date="2017-06" db="EMBL/GenBank/DDBJ databases">
        <title>Genome sequencing of cyanobaciteial culture collection at National Institute for Environmental Studies (NIES).</title>
        <authorList>
            <person name="Hirose Y."/>
            <person name="Shimura Y."/>
            <person name="Fujisawa T."/>
            <person name="Nakamura Y."/>
            <person name="Kawachi M."/>
        </authorList>
    </citation>
    <scope>NUCLEOTIDE SEQUENCE [LARGE SCALE GENOMIC DNA]</scope>
    <source>
        <strain evidence="8 9">NIES-23</strain>
    </source>
</reference>
<keyword evidence="2" id="KW-0479">Metal-binding</keyword>
<dbReference type="InterPro" id="IPR050584">
    <property type="entry name" value="Cholesterol_7-desaturase"/>
</dbReference>
<keyword evidence="1" id="KW-0001">2Fe-2S</keyword>
<evidence type="ECO:0000256" key="5">
    <source>
        <dbReference type="ARBA" id="ARBA00023014"/>
    </source>
</evidence>
<keyword evidence="6" id="KW-0472">Membrane</keyword>
<accession>A0A1Z4KP04</accession>
<feature type="domain" description="Rieske" evidence="7">
    <location>
        <begin position="32"/>
        <end position="137"/>
    </location>
</feature>
<dbReference type="InterPro" id="IPR036922">
    <property type="entry name" value="Rieske_2Fe-2S_sf"/>
</dbReference>
<dbReference type="Proteomes" id="UP000217507">
    <property type="component" value="Chromosome"/>
</dbReference>
<dbReference type="InterPro" id="IPR017941">
    <property type="entry name" value="Rieske_2Fe-2S"/>
</dbReference>
<dbReference type="AlphaFoldDB" id="A0A1Z4KP04"/>
<sequence length="450" mass="51577">MTINPPQGEIKQAIFNSSMSENNQEFNWRHCWYPITFLQDFPKELPYSFSLYDEPFVLFRNQDGKLGCLPDICPHRAAKLSDGQIIDGKIECLYHGWQFGTDGQCLHIPQLPKEATIPKNACVQSFAIVERQGIVWMWAGEADAADETLIPAIPELDKPEFVTTDFMCNIPYDQNTLIENAIDPAHVPISHNGTLGNRAEALPLEMEIIAKSVQGICGRYRNVSSSLSPWININFVAPNLVMLYIPINEERGWYRGAAAYSIPLGKNQCRVLFRAFQNFSQWRLKLTPRWLEHWYRQKVLQQDMQQAAGQQKHIERLIKSPRELYLPLKTSDLFPVEYRKWLDKYGSSLPFYQGYTTCKTNYEQKIVSLSTNDRFESHTQICSSCDRAYRVTKLVKHILVSVAITLAAFAILTDDSWISSVAVVTSLLAVILVFIAQKVKTKFERSDTRH</sequence>
<evidence type="ECO:0000313" key="8">
    <source>
        <dbReference type="EMBL" id="BAY70613.1"/>
    </source>
</evidence>
<dbReference type="GO" id="GO:0005737">
    <property type="term" value="C:cytoplasm"/>
    <property type="evidence" value="ECO:0007669"/>
    <property type="project" value="TreeGrafter"/>
</dbReference>
<feature type="transmembrane region" description="Helical" evidence="6">
    <location>
        <begin position="394"/>
        <end position="411"/>
    </location>
</feature>
<dbReference type="SUPFAM" id="SSF55961">
    <property type="entry name" value="Bet v1-like"/>
    <property type="match status" value="1"/>
</dbReference>
<gene>
    <name evidence="8" type="ORF">NIES23_34200</name>
</gene>
<dbReference type="EMBL" id="AP018216">
    <property type="protein sequence ID" value="BAY70613.1"/>
    <property type="molecule type" value="Genomic_DNA"/>
</dbReference>
<dbReference type="PROSITE" id="PS51296">
    <property type="entry name" value="RIESKE"/>
    <property type="match status" value="1"/>
</dbReference>
<organism evidence="8 9">
    <name type="scientific">Trichormus variabilis NIES-23</name>
    <dbReference type="NCBI Taxonomy" id="1973479"/>
    <lineage>
        <taxon>Bacteria</taxon>
        <taxon>Bacillati</taxon>
        <taxon>Cyanobacteriota</taxon>
        <taxon>Cyanophyceae</taxon>
        <taxon>Nostocales</taxon>
        <taxon>Nostocaceae</taxon>
        <taxon>Trichormus</taxon>
    </lineage>
</organism>
<protein>
    <recommendedName>
        <fullName evidence="7">Rieske domain-containing protein</fullName>
    </recommendedName>
</protein>
<dbReference type="GO" id="GO:0010277">
    <property type="term" value="F:chlorophyllide a oxygenase activity"/>
    <property type="evidence" value="ECO:0007669"/>
    <property type="project" value="InterPro"/>
</dbReference>
<dbReference type="GO" id="GO:0051537">
    <property type="term" value="F:2 iron, 2 sulfur cluster binding"/>
    <property type="evidence" value="ECO:0007669"/>
    <property type="project" value="UniProtKB-KW"/>
</dbReference>
<dbReference type="CDD" id="cd04338">
    <property type="entry name" value="Rieske_RO_Alpha_Tic55"/>
    <property type="match status" value="1"/>
</dbReference>
<keyword evidence="6" id="KW-0812">Transmembrane</keyword>
<keyword evidence="6" id="KW-1133">Transmembrane helix</keyword>
<dbReference type="PANTHER" id="PTHR21266">
    <property type="entry name" value="IRON-SULFUR DOMAIN CONTAINING PROTEIN"/>
    <property type="match status" value="1"/>
</dbReference>
<feature type="transmembrane region" description="Helical" evidence="6">
    <location>
        <begin position="417"/>
        <end position="436"/>
    </location>
</feature>
<keyword evidence="5" id="KW-0411">Iron-sulfur</keyword>
<dbReference type="GO" id="GO:0046872">
    <property type="term" value="F:metal ion binding"/>
    <property type="evidence" value="ECO:0007669"/>
    <property type="project" value="UniProtKB-KW"/>
</dbReference>
<dbReference type="Gene3D" id="3.90.380.10">
    <property type="entry name" value="Naphthalene 1,2-dioxygenase Alpha Subunit, Chain A, domain 1"/>
    <property type="match status" value="1"/>
</dbReference>
<evidence type="ECO:0000256" key="1">
    <source>
        <dbReference type="ARBA" id="ARBA00022714"/>
    </source>
</evidence>
<dbReference type="PANTHER" id="PTHR21266:SF29">
    <property type="entry name" value="PROTEIN TIC 55, CHLOROPLASTIC"/>
    <property type="match status" value="1"/>
</dbReference>
<evidence type="ECO:0000313" key="9">
    <source>
        <dbReference type="Proteomes" id="UP000217507"/>
    </source>
</evidence>